<dbReference type="AlphaFoldDB" id="A0A1F5G736"/>
<sequence length="137" mass="15074">MKQMDQKNLIKFLGFWIVNAILLSIFSSLYARDVALGNASVAKPAAATVNSLILAIVVYFVPDLIKKLDLKLKISDEKVLLVGYFLADFVALWVLKRLADFTGLGIGSILHVLVIAVVLSLVQVGVKRYSSKLLKKN</sequence>
<accession>A0A1F5G736</accession>
<dbReference type="EMBL" id="MFBD01000045">
    <property type="protein sequence ID" value="OGD87668.1"/>
    <property type="molecule type" value="Genomic_DNA"/>
</dbReference>
<organism evidence="2 3">
    <name type="scientific">Candidatus Curtissbacteria bacterium RIFCSPHIGHO2_02_FULL_40_16b</name>
    <dbReference type="NCBI Taxonomy" id="1797714"/>
    <lineage>
        <taxon>Bacteria</taxon>
        <taxon>Candidatus Curtissiibacteriota</taxon>
    </lineage>
</organism>
<protein>
    <submittedName>
        <fullName evidence="2">Uncharacterized protein</fullName>
    </submittedName>
</protein>
<feature type="transmembrane region" description="Helical" evidence="1">
    <location>
        <begin position="44"/>
        <end position="65"/>
    </location>
</feature>
<feature type="transmembrane region" description="Helical" evidence="1">
    <location>
        <begin position="77"/>
        <end position="95"/>
    </location>
</feature>
<dbReference type="STRING" id="1797714.A3D04_02260"/>
<dbReference type="Proteomes" id="UP000177369">
    <property type="component" value="Unassembled WGS sequence"/>
</dbReference>
<comment type="caution">
    <text evidence="2">The sequence shown here is derived from an EMBL/GenBank/DDBJ whole genome shotgun (WGS) entry which is preliminary data.</text>
</comment>
<evidence type="ECO:0000313" key="2">
    <source>
        <dbReference type="EMBL" id="OGD87668.1"/>
    </source>
</evidence>
<reference evidence="2 3" key="1">
    <citation type="journal article" date="2016" name="Nat. Commun.">
        <title>Thousands of microbial genomes shed light on interconnected biogeochemical processes in an aquifer system.</title>
        <authorList>
            <person name="Anantharaman K."/>
            <person name="Brown C.T."/>
            <person name="Hug L.A."/>
            <person name="Sharon I."/>
            <person name="Castelle C.J."/>
            <person name="Probst A.J."/>
            <person name="Thomas B.C."/>
            <person name="Singh A."/>
            <person name="Wilkins M.J."/>
            <person name="Karaoz U."/>
            <person name="Brodie E.L."/>
            <person name="Williams K.H."/>
            <person name="Hubbard S.S."/>
            <person name="Banfield J.F."/>
        </authorList>
    </citation>
    <scope>NUCLEOTIDE SEQUENCE [LARGE SCALE GENOMIC DNA]</scope>
</reference>
<feature type="transmembrane region" description="Helical" evidence="1">
    <location>
        <begin position="12"/>
        <end position="32"/>
    </location>
</feature>
<keyword evidence="1" id="KW-0472">Membrane</keyword>
<evidence type="ECO:0000313" key="3">
    <source>
        <dbReference type="Proteomes" id="UP000177369"/>
    </source>
</evidence>
<proteinExistence type="predicted"/>
<keyword evidence="1" id="KW-0812">Transmembrane</keyword>
<feature type="transmembrane region" description="Helical" evidence="1">
    <location>
        <begin position="101"/>
        <end position="126"/>
    </location>
</feature>
<evidence type="ECO:0000256" key="1">
    <source>
        <dbReference type="SAM" id="Phobius"/>
    </source>
</evidence>
<name>A0A1F5G736_9BACT</name>
<gene>
    <name evidence="2" type="ORF">A3D04_02260</name>
</gene>
<keyword evidence="1" id="KW-1133">Transmembrane helix</keyword>